<dbReference type="Proteomes" id="UP000434044">
    <property type="component" value="Unassembled WGS sequence"/>
</dbReference>
<sequence length="109" mass="11930">MRTEEIQSGMRLARDVHDPHGQILIRAGIVLGERQIQALKSWGVAEVVIVPDEDTAESGICDPKAIDEIRRSIDTQFSLSNGDHPVIQALHALCLDRALARSQGSDYAS</sequence>
<dbReference type="AlphaFoldDB" id="A0A6N8E700"/>
<dbReference type="OrthoDB" id="5786974at2"/>
<organism evidence="1 2">
    <name type="scientific">Allochromatium palmeri</name>
    <dbReference type="NCBI Taxonomy" id="231048"/>
    <lineage>
        <taxon>Bacteria</taxon>
        <taxon>Pseudomonadati</taxon>
        <taxon>Pseudomonadota</taxon>
        <taxon>Gammaproteobacteria</taxon>
        <taxon>Chromatiales</taxon>
        <taxon>Chromatiaceae</taxon>
        <taxon>Allochromatium</taxon>
    </lineage>
</organism>
<dbReference type="RefSeq" id="WP_155448470.1">
    <property type="nucleotide sequence ID" value="NZ_WNKT01000002.1"/>
</dbReference>
<accession>A0A6N8E700</accession>
<dbReference type="EMBL" id="WNKT01000002">
    <property type="protein sequence ID" value="MTW19895.1"/>
    <property type="molecule type" value="Genomic_DNA"/>
</dbReference>
<protein>
    <submittedName>
        <fullName evidence="1">Uncharacterized protein</fullName>
    </submittedName>
</protein>
<name>A0A6N8E700_9GAMM</name>
<gene>
    <name evidence="1" type="ORF">GJ668_02170</name>
</gene>
<evidence type="ECO:0000313" key="2">
    <source>
        <dbReference type="Proteomes" id="UP000434044"/>
    </source>
</evidence>
<reference evidence="1 2" key="1">
    <citation type="submission" date="2019-11" db="EMBL/GenBank/DDBJ databases">
        <title>Whole-genome sequence of the anaerobic purple sulfur bacterium Allochromatium palmeri DSM 15591.</title>
        <authorList>
            <person name="Kyndt J.A."/>
            <person name="Meyer T.E."/>
        </authorList>
    </citation>
    <scope>NUCLEOTIDE SEQUENCE [LARGE SCALE GENOMIC DNA]</scope>
    <source>
        <strain evidence="1 2">DSM 15591</strain>
    </source>
</reference>
<evidence type="ECO:0000313" key="1">
    <source>
        <dbReference type="EMBL" id="MTW19895.1"/>
    </source>
</evidence>
<proteinExistence type="predicted"/>
<keyword evidence="2" id="KW-1185">Reference proteome</keyword>
<comment type="caution">
    <text evidence="1">The sequence shown here is derived from an EMBL/GenBank/DDBJ whole genome shotgun (WGS) entry which is preliminary data.</text>
</comment>